<reference evidence="6 7" key="1">
    <citation type="journal article" date="2016" name="Nat. Commun.">
        <title>Thousands of microbial genomes shed light on interconnected biogeochemical processes in an aquifer system.</title>
        <authorList>
            <person name="Anantharaman K."/>
            <person name="Brown C.T."/>
            <person name="Hug L.A."/>
            <person name="Sharon I."/>
            <person name="Castelle C.J."/>
            <person name="Probst A.J."/>
            <person name="Thomas B.C."/>
            <person name="Singh A."/>
            <person name="Wilkins M.J."/>
            <person name="Karaoz U."/>
            <person name="Brodie E.L."/>
            <person name="Williams K.H."/>
            <person name="Hubbard S.S."/>
            <person name="Banfield J.F."/>
        </authorList>
    </citation>
    <scope>NUCLEOTIDE SEQUENCE [LARGE SCALE GENOMIC DNA]</scope>
</reference>
<feature type="transmembrane region" description="Helical" evidence="5">
    <location>
        <begin position="6"/>
        <end position="24"/>
    </location>
</feature>
<evidence type="ECO:0000313" key="6">
    <source>
        <dbReference type="EMBL" id="OGI85581.1"/>
    </source>
</evidence>
<dbReference type="InterPro" id="IPR003689">
    <property type="entry name" value="ZIP"/>
</dbReference>
<keyword evidence="2 5" id="KW-0812">Transmembrane</keyword>
<dbReference type="Proteomes" id="UP000179352">
    <property type="component" value="Unassembled WGS sequence"/>
</dbReference>
<protein>
    <recommendedName>
        <fullName evidence="8">ZIP family metal transporter</fullName>
    </recommendedName>
</protein>
<keyword evidence="4 5" id="KW-0472">Membrane</keyword>
<feature type="transmembrane region" description="Helical" evidence="5">
    <location>
        <begin position="36"/>
        <end position="58"/>
    </location>
</feature>
<evidence type="ECO:0000313" key="7">
    <source>
        <dbReference type="Proteomes" id="UP000179352"/>
    </source>
</evidence>
<evidence type="ECO:0000256" key="4">
    <source>
        <dbReference type="ARBA" id="ARBA00023136"/>
    </source>
</evidence>
<feature type="transmembrane region" description="Helical" evidence="5">
    <location>
        <begin position="195"/>
        <end position="216"/>
    </location>
</feature>
<accession>A0A1F6WUM6</accession>
<comment type="subcellular location">
    <subcellularLocation>
        <location evidence="1">Membrane</location>
        <topology evidence="1">Multi-pass membrane protein</topology>
    </subcellularLocation>
</comment>
<organism evidence="6 7">
    <name type="scientific">Candidatus Nomurabacteria bacterium RIFCSPLOWO2_01_FULL_39_17</name>
    <dbReference type="NCBI Taxonomy" id="1801770"/>
    <lineage>
        <taxon>Bacteria</taxon>
        <taxon>Candidatus Nomuraibacteriota</taxon>
    </lineage>
</organism>
<dbReference type="GO" id="GO:0016020">
    <property type="term" value="C:membrane"/>
    <property type="evidence" value="ECO:0007669"/>
    <property type="project" value="UniProtKB-SubCell"/>
</dbReference>
<feature type="transmembrane region" description="Helical" evidence="5">
    <location>
        <begin position="228"/>
        <end position="248"/>
    </location>
</feature>
<comment type="caution">
    <text evidence="6">The sequence shown here is derived from an EMBL/GenBank/DDBJ whole genome shotgun (WGS) entry which is preliminary data.</text>
</comment>
<sequence length="249" mass="27108">MTTIYIYSFISVVIVSLVSLVGVFTLSLREDILKKYIFLFISLAVGALLGDAFIHLIPEALENSSNATLTSTLVIAGILIFFILEKFLHWHHHGEDTDSIHIHPMGKLILFSDGVHNFIDGIIIGVSFIVSVPVGVATTLAVILHEIPQEIGDFAVLLHSGYTKSRALWLNFMSALCAVLGLLVAFLLGEIGRVFTTWILPVAAGGFIYVAVADLIPELQKTKETKHSILQILAVITGVLAMVALAYLE</sequence>
<gene>
    <name evidence="6" type="ORF">A3A01_00700</name>
</gene>
<dbReference type="PANTHER" id="PTHR16950">
    <property type="entry name" value="ZINC TRANSPORTER SLC39A7 HISTIDINE-RICH MEMBRANE PROTEIN KE4"/>
    <property type="match status" value="1"/>
</dbReference>
<keyword evidence="3 5" id="KW-1133">Transmembrane helix</keyword>
<evidence type="ECO:0000256" key="1">
    <source>
        <dbReference type="ARBA" id="ARBA00004141"/>
    </source>
</evidence>
<dbReference type="EMBL" id="MFUU01000024">
    <property type="protein sequence ID" value="OGI85581.1"/>
    <property type="molecule type" value="Genomic_DNA"/>
</dbReference>
<proteinExistence type="predicted"/>
<evidence type="ECO:0000256" key="2">
    <source>
        <dbReference type="ARBA" id="ARBA00022692"/>
    </source>
</evidence>
<dbReference type="Pfam" id="PF02535">
    <property type="entry name" value="Zip"/>
    <property type="match status" value="1"/>
</dbReference>
<dbReference type="GO" id="GO:0006882">
    <property type="term" value="P:intracellular zinc ion homeostasis"/>
    <property type="evidence" value="ECO:0007669"/>
    <property type="project" value="TreeGrafter"/>
</dbReference>
<dbReference type="AlphaFoldDB" id="A0A1F6WUM6"/>
<evidence type="ECO:0008006" key="8">
    <source>
        <dbReference type="Google" id="ProtNLM"/>
    </source>
</evidence>
<name>A0A1F6WUM6_9BACT</name>
<feature type="transmembrane region" description="Helical" evidence="5">
    <location>
        <begin position="168"/>
        <end position="189"/>
    </location>
</feature>
<dbReference type="PANTHER" id="PTHR16950:SF16">
    <property type="entry name" value="ZINC TRANSPORTER ZIP13"/>
    <property type="match status" value="1"/>
</dbReference>
<feature type="transmembrane region" description="Helical" evidence="5">
    <location>
        <begin position="64"/>
        <end position="84"/>
    </location>
</feature>
<evidence type="ECO:0000256" key="5">
    <source>
        <dbReference type="SAM" id="Phobius"/>
    </source>
</evidence>
<dbReference type="GO" id="GO:0005385">
    <property type="term" value="F:zinc ion transmembrane transporter activity"/>
    <property type="evidence" value="ECO:0007669"/>
    <property type="project" value="TreeGrafter"/>
</dbReference>
<evidence type="ECO:0000256" key="3">
    <source>
        <dbReference type="ARBA" id="ARBA00022989"/>
    </source>
</evidence>